<proteinExistence type="predicted"/>
<dbReference type="InterPro" id="IPR002826">
    <property type="entry name" value="MptE-like"/>
</dbReference>
<dbReference type="PANTHER" id="PTHR41786:SF1">
    <property type="entry name" value="6-HYDROXYMETHYLPTERIN DIPHOSPHOKINASE MPTE-LIKE DOMAIN-CONTAINING PROTEIN"/>
    <property type="match status" value="1"/>
</dbReference>
<dbReference type="InterPro" id="IPR045376">
    <property type="entry name" value="Maf_N"/>
</dbReference>
<name>A0ABW3HWU4_9BACL</name>
<gene>
    <name evidence="3" type="ORF">ACFQ2I_21380</name>
</gene>
<dbReference type="RefSeq" id="WP_377567897.1">
    <property type="nucleotide sequence ID" value="NZ_JBHTJZ010000068.1"/>
</dbReference>
<evidence type="ECO:0000259" key="2">
    <source>
        <dbReference type="Pfam" id="PF20157"/>
    </source>
</evidence>
<dbReference type="EMBL" id="JBHTJZ010000068">
    <property type="protein sequence ID" value="MFD0961894.1"/>
    <property type="molecule type" value="Genomic_DNA"/>
</dbReference>
<accession>A0ABW3HWU4</accession>
<reference evidence="4" key="1">
    <citation type="journal article" date="2019" name="Int. J. Syst. Evol. Microbiol.">
        <title>The Global Catalogue of Microorganisms (GCM) 10K type strain sequencing project: providing services to taxonomists for standard genome sequencing and annotation.</title>
        <authorList>
            <consortium name="The Broad Institute Genomics Platform"/>
            <consortium name="The Broad Institute Genome Sequencing Center for Infectious Disease"/>
            <person name="Wu L."/>
            <person name="Ma J."/>
        </authorList>
    </citation>
    <scope>NUCLEOTIDE SEQUENCE [LARGE SCALE GENOMIC DNA]</scope>
    <source>
        <strain evidence="4">CCUG 59129</strain>
    </source>
</reference>
<evidence type="ECO:0000313" key="3">
    <source>
        <dbReference type="EMBL" id="MFD0961894.1"/>
    </source>
</evidence>
<sequence>MGLKQEINHITDELIDFLPQLIDVSTIVGDSFYGNMNNESWLLVGQIVTAIDDLYKTLVEIENMLIHVESNHAWKKPINDYIARIEVIFARFNEHTDADEFVMAGDIIRYEFIPLFHSLLLFLGKTEEESNKQFSTNLLFLQEKYPLIYDRVFQLQRDELNYQIISSKDGNANLYLNTPSGQFTNMYSEYDINTEVVRWVAGSVEDVKESQFVLLFGVGFGYHLKEFALKYPKIKIFLVEPDPQVFLASMYAVNWEETLAGIDIVDFALGVKELDDVELLLERFCVKTGSKLNIQDLPKYQKYFKEHKVTLLQHLKYCASKFKLNEKTLDYRYIKHTKNILNNIAANLSTPSVRTLNKRLDGIPAIVVGAGPSLEADVEYLKQLRDHCLIIAAGSSVQSLQHFGIKPHLIVSIDGSDKNYVAFKPINREDIPFIYCPQIDYRVVDLQYEKTYHAYLKNDYISKYIMGYSEANGDPVFKETNSVSGTAVQIAIYLGAKEVIFTGQDLSYPSDSMYAPGAKQFSEKEKLSILSEADQWIENNKGSNNKISTTMLVTLRNFENMLTLFPDVKFINASSKGAKIKHAVYEPMGDIVKRMSSDKVSMTIEDIFKNEKYHYNKQSEMKEKLFALPQQMQNSIKLTHRMNNRLKKLMELSRTNPNKCLKMMSSIEKDWGDLVKSIPLNTIYQYALKNKIIEFDRYQRQLSEERNIQKKARLFERVLGQLFDAIIKHSPELLSYLEEAIERVHQLERVTLQGDKNV</sequence>
<dbReference type="Proteomes" id="UP001596989">
    <property type="component" value="Unassembled WGS sequence"/>
</dbReference>
<dbReference type="Pfam" id="PF01973">
    <property type="entry name" value="MptE-like"/>
    <property type="match status" value="1"/>
</dbReference>
<protein>
    <submittedName>
        <fullName evidence="3">6-hydroxymethylpterin diphosphokinase MptE-like protein</fullName>
    </submittedName>
</protein>
<organism evidence="3 4">
    <name type="scientific">Paenibacillus chungangensis</name>
    <dbReference type="NCBI Taxonomy" id="696535"/>
    <lineage>
        <taxon>Bacteria</taxon>
        <taxon>Bacillati</taxon>
        <taxon>Bacillota</taxon>
        <taxon>Bacilli</taxon>
        <taxon>Bacillales</taxon>
        <taxon>Paenibacillaceae</taxon>
        <taxon>Paenibacillus</taxon>
    </lineage>
</organism>
<comment type="caution">
    <text evidence="3">The sequence shown here is derived from an EMBL/GenBank/DDBJ whole genome shotgun (WGS) entry which is preliminary data.</text>
</comment>
<evidence type="ECO:0000259" key="1">
    <source>
        <dbReference type="Pfam" id="PF01973"/>
    </source>
</evidence>
<feature type="domain" description="6-hydroxymethylpterin diphosphokinase MptE-like" evidence="1">
    <location>
        <begin position="338"/>
        <end position="510"/>
    </location>
</feature>
<evidence type="ECO:0000313" key="4">
    <source>
        <dbReference type="Proteomes" id="UP001596989"/>
    </source>
</evidence>
<dbReference type="PANTHER" id="PTHR41786">
    <property type="entry name" value="MOTILITY ACCESSORY FACTOR MAF"/>
    <property type="match status" value="1"/>
</dbReference>
<keyword evidence="4" id="KW-1185">Reference proteome</keyword>
<feature type="domain" description="Glycosyltransferase Maf N-terminal" evidence="2">
    <location>
        <begin position="211"/>
        <end position="263"/>
    </location>
</feature>
<dbReference type="Pfam" id="PF20157">
    <property type="entry name" value="Maf_flag10_N"/>
    <property type="match status" value="1"/>
</dbReference>
<dbReference type="Gene3D" id="3.90.1480.10">
    <property type="entry name" value="Alpha-2,3-sialyltransferase"/>
    <property type="match status" value="1"/>
</dbReference>